<feature type="domain" description="ABC-2 type transporter transmembrane" evidence="6">
    <location>
        <begin position="74"/>
        <end position="210"/>
    </location>
</feature>
<organism evidence="7 8">
    <name type="scientific">Dokdonella immobilis</name>
    <dbReference type="NCBI Taxonomy" id="578942"/>
    <lineage>
        <taxon>Bacteria</taxon>
        <taxon>Pseudomonadati</taxon>
        <taxon>Pseudomonadota</taxon>
        <taxon>Gammaproteobacteria</taxon>
        <taxon>Lysobacterales</taxon>
        <taxon>Rhodanobacteraceae</taxon>
        <taxon>Dokdonella</taxon>
    </lineage>
</organism>
<feature type="transmembrane region" description="Helical" evidence="5">
    <location>
        <begin position="147"/>
        <end position="169"/>
    </location>
</feature>
<evidence type="ECO:0000259" key="6">
    <source>
        <dbReference type="Pfam" id="PF12698"/>
    </source>
</evidence>
<proteinExistence type="predicted"/>
<feature type="transmembrane region" description="Helical" evidence="5">
    <location>
        <begin position="217"/>
        <end position="241"/>
    </location>
</feature>
<dbReference type="GO" id="GO:0016020">
    <property type="term" value="C:membrane"/>
    <property type="evidence" value="ECO:0007669"/>
    <property type="project" value="UniProtKB-SubCell"/>
</dbReference>
<evidence type="ECO:0000256" key="5">
    <source>
        <dbReference type="SAM" id="Phobius"/>
    </source>
</evidence>
<dbReference type="EMBL" id="FOVF01000002">
    <property type="protein sequence ID" value="SFN02406.1"/>
    <property type="molecule type" value="Genomic_DNA"/>
</dbReference>
<evidence type="ECO:0000256" key="3">
    <source>
        <dbReference type="ARBA" id="ARBA00022989"/>
    </source>
</evidence>
<keyword evidence="2 5" id="KW-0812">Transmembrane</keyword>
<evidence type="ECO:0000256" key="1">
    <source>
        <dbReference type="ARBA" id="ARBA00004141"/>
    </source>
</evidence>
<keyword evidence="8" id="KW-1185">Reference proteome</keyword>
<dbReference type="Proteomes" id="UP000198575">
    <property type="component" value="Unassembled WGS sequence"/>
</dbReference>
<evidence type="ECO:0000256" key="2">
    <source>
        <dbReference type="ARBA" id="ARBA00022692"/>
    </source>
</evidence>
<accession>A0A1I4VN83</accession>
<dbReference type="STRING" id="578942.SAMN05216289_102236"/>
<dbReference type="OrthoDB" id="9794512at2"/>
<evidence type="ECO:0000313" key="7">
    <source>
        <dbReference type="EMBL" id="SFN02406.1"/>
    </source>
</evidence>
<feature type="transmembrane region" description="Helical" evidence="5">
    <location>
        <begin position="176"/>
        <end position="197"/>
    </location>
</feature>
<gene>
    <name evidence="7" type="ORF">SAMN05216289_102236</name>
</gene>
<feature type="transmembrane region" description="Helical" evidence="5">
    <location>
        <begin position="114"/>
        <end position="135"/>
    </location>
</feature>
<dbReference type="Pfam" id="PF12698">
    <property type="entry name" value="ABC2_membrane_3"/>
    <property type="match status" value="1"/>
</dbReference>
<name>A0A1I4VN83_9GAMM</name>
<dbReference type="RefSeq" id="WP_092404555.1">
    <property type="nucleotide sequence ID" value="NZ_FOVF01000002.1"/>
</dbReference>
<reference evidence="7 8" key="1">
    <citation type="submission" date="2016-10" db="EMBL/GenBank/DDBJ databases">
        <authorList>
            <person name="de Groot N.N."/>
        </authorList>
    </citation>
    <scope>NUCLEOTIDE SEQUENCE [LARGE SCALE GENOMIC DNA]</scope>
    <source>
        <strain evidence="7 8">CGMCC 1.7659</strain>
    </source>
</reference>
<dbReference type="InterPro" id="IPR013525">
    <property type="entry name" value="ABC2_TM"/>
</dbReference>
<protein>
    <submittedName>
        <fullName evidence="7">ABC-2 type transport system permease protein</fullName>
    </submittedName>
</protein>
<feature type="transmembrane region" description="Helical" evidence="5">
    <location>
        <begin position="63"/>
        <end position="82"/>
    </location>
</feature>
<feature type="transmembrane region" description="Helical" evidence="5">
    <location>
        <begin position="20"/>
        <end position="43"/>
    </location>
</feature>
<sequence>MNAIRLIAGNDLKRRFAQPFAWILLALTCALLAWQFLVALDAYLRILPKLDAVPNAQGATDLIAIPLLRSLSGLLMLIAPLATMQSLAGERRAHTLPLLLSAGVGNLRIVVGKFLGAFGLVALVVILAVLMPLSLEFGSSLDLGRLAAATLGLLLYAASLTAIGIACSAWTASPALAAAAALILGSLLAMLDMGARFQGVDNALINWLSLSTHLEPFLFGLVASVDIVYFLLLTTLALLLASRRLDTLRTRG</sequence>
<evidence type="ECO:0000256" key="4">
    <source>
        <dbReference type="ARBA" id="ARBA00023136"/>
    </source>
</evidence>
<keyword evidence="3 5" id="KW-1133">Transmembrane helix</keyword>
<dbReference type="GO" id="GO:0140359">
    <property type="term" value="F:ABC-type transporter activity"/>
    <property type="evidence" value="ECO:0007669"/>
    <property type="project" value="InterPro"/>
</dbReference>
<comment type="subcellular location">
    <subcellularLocation>
        <location evidence="1">Membrane</location>
        <topology evidence="1">Multi-pass membrane protein</topology>
    </subcellularLocation>
</comment>
<keyword evidence="4 5" id="KW-0472">Membrane</keyword>
<dbReference type="AlphaFoldDB" id="A0A1I4VN83"/>
<evidence type="ECO:0000313" key="8">
    <source>
        <dbReference type="Proteomes" id="UP000198575"/>
    </source>
</evidence>